<dbReference type="OrthoDB" id="3538998at2759"/>
<name>A0A8H4RIV9_9HELO</name>
<sequence length="255" mass="25509">MHFSTTSTMNVAITLIALSSTALGQALTQNWNPNGDGVLASELLEPAASYFGGTTILQNSAVPFYPPPDSASAGACCSDLSVIDFSSYIKTVQGEISSSSDKCAILNNGTETCISEWKVPYAGTSAYNPLSLPSGEPGTAPLTNQAGNAFTTMASSTTTLSLSGYTSTITFASFNAKAAGADLNSIAASSAVVVANPTATGSGGVVATGTQTGTATGTGTAASTTATKASSGTKMDGSLTFLSIAATFVIFRILI</sequence>
<keyword evidence="1" id="KW-0732">Signal</keyword>
<evidence type="ECO:0000256" key="1">
    <source>
        <dbReference type="SAM" id="SignalP"/>
    </source>
</evidence>
<protein>
    <submittedName>
        <fullName evidence="2">Uncharacterized protein</fullName>
    </submittedName>
</protein>
<proteinExistence type="predicted"/>
<keyword evidence="3" id="KW-1185">Reference proteome</keyword>
<gene>
    <name evidence="2" type="ORF">G7Y89_g7664</name>
</gene>
<evidence type="ECO:0000313" key="2">
    <source>
        <dbReference type="EMBL" id="KAF4630473.1"/>
    </source>
</evidence>
<reference evidence="2 3" key="1">
    <citation type="submission" date="2020-03" db="EMBL/GenBank/DDBJ databases">
        <title>Draft Genome Sequence of Cudoniella acicularis.</title>
        <authorList>
            <person name="Buettner E."/>
            <person name="Kellner H."/>
        </authorList>
    </citation>
    <scope>NUCLEOTIDE SEQUENCE [LARGE SCALE GENOMIC DNA]</scope>
    <source>
        <strain evidence="2 3">DSM 108380</strain>
    </source>
</reference>
<dbReference type="AlphaFoldDB" id="A0A8H4RIV9"/>
<accession>A0A8H4RIV9</accession>
<dbReference type="Proteomes" id="UP000566819">
    <property type="component" value="Unassembled WGS sequence"/>
</dbReference>
<feature type="signal peptide" evidence="1">
    <location>
        <begin position="1"/>
        <end position="24"/>
    </location>
</feature>
<feature type="chain" id="PRO_5034223492" evidence="1">
    <location>
        <begin position="25"/>
        <end position="255"/>
    </location>
</feature>
<comment type="caution">
    <text evidence="2">The sequence shown here is derived from an EMBL/GenBank/DDBJ whole genome shotgun (WGS) entry which is preliminary data.</text>
</comment>
<evidence type="ECO:0000313" key="3">
    <source>
        <dbReference type="Proteomes" id="UP000566819"/>
    </source>
</evidence>
<dbReference type="EMBL" id="JAAMPI010000546">
    <property type="protein sequence ID" value="KAF4630473.1"/>
    <property type="molecule type" value="Genomic_DNA"/>
</dbReference>
<organism evidence="2 3">
    <name type="scientific">Cudoniella acicularis</name>
    <dbReference type="NCBI Taxonomy" id="354080"/>
    <lineage>
        <taxon>Eukaryota</taxon>
        <taxon>Fungi</taxon>
        <taxon>Dikarya</taxon>
        <taxon>Ascomycota</taxon>
        <taxon>Pezizomycotina</taxon>
        <taxon>Leotiomycetes</taxon>
        <taxon>Helotiales</taxon>
        <taxon>Tricladiaceae</taxon>
        <taxon>Cudoniella</taxon>
    </lineage>
</organism>